<dbReference type="InterPro" id="IPR050951">
    <property type="entry name" value="Retrovirus_Pol_polyprotein"/>
</dbReference>
<feature type="region of interest" description="Disordered" evidence="6">
    <location>
        <begin position="1151"/>
        <end position="1184"/>
    </location>
</feature>
<dbReference type="InterPro" id="IPR021109">
    <property type="entry name" value="Peptidase_aspartic_dom_sf"/>
</dbReference>
<evidence type="ECO:0008006" key="11">
    <source>
        <dbReference type="Google" id="ProtNLM"/>
    </source>
</evidence>
<dbReference type="Gene3D" id="2.40.70.10">
    <property type="entry name" value="Acid Proteases"/>
    <property type="match status" value="1"/>
</dbReference>
<dbReference type="EMBL" id="NCKW01002250">
    <property type="protein sequence ID" value="POM77926.1"/>
    <property type="molecule type" value="Genomic_DNA"/>
</dbReference>
<dbReference type="InterPro" id="IPR043502">
    <property type="entry name" value="DNA/RNA_pol_sf"/>
</dbReference>
<feature type="compositionally biased region" description="Basic residues" evidence="6">
    <location>
        <begin position="404"/>
        <end position="420"/>
    </location>
</feature>
<evidence type="ECO:0000256" key="5">
    <source>
        <dbReference type="ARBA" id="ARBA00023268"/>
    </source>
</evidence>
<name>A0A2P4YJF6_9STRA</name>
<evidence type="ECO:0000313" key="10">
    <source>
        <dbReference type="Proteomes" id="UP000237271"/>
    </source>
</evidence>
<keyword evidence="10" id="KW-1185">Reference proteome</keyword>
<dbReference type="CDD" id="cd01647">
    <property type="entry name" value="RT_LTR"/>
    <property type="match status" value="1"/>
</dbReference>
<dbReference type="PANTHER" id="PTHR37984:SF5">
    <property type="entry name" value="PROTEIN NYNRIN-LIKE"/>
    <property type="match status" value="1"/>
</dbReference>
<dbReference type="SUPFAM" id="SSF50630">
    <property type="entry name" value="Acid proteases"/>
    <property type="match status" value="1"/>
</dbReference>
<dbReference type="Pfam" id="PF00078">
    <property type="entry name" value="RVT_1"/>
    <property type="match status" value="1"/>
</dbReference>
<gene>
    <name evidence="9" type="ORF">PHPALM_4615</name>
</gene>
<evidence type="ECO:0000256" key="2">
    <source>
        <dbReference type="ARBA" id="ARBA00022695"/>
    </source>
</evidence>
<feature type="domain" description="Reverse transcriptase" evidence="7">
    <location>
        <begin position="856"/>
        <end position="1014"/>
    </location>
</feature>
<comment type="caution">
    <text evidence="9">The sequence shown here is derived from an EMBL/GenBank/DDBJ whole genome shotgun (WGS) entry which is preliminary data.</text>
</comment>
<dbReference type="AlphaFoldDB" id="A0A2P4YJF6"/>
<feature type="region of interest" description="Disordered" evidence="6">
    <location>
        <begin position="190"/>
        <end position="284"/>
    </location>
</feature>
<keyword evidence="1" id="KW-0808">Transferase</keyword>
<dbReference type="Gene3D" id="3.10.10.10">
    <property type="entry name" value="HIV Type 1 Reverse Transcriptase, subunit A, domain 1"/>
    <property type="match status" value="1"/>
</dbReference>
<evidence type="ECO:0000256" key="6">
    <source>
        <dbReference type="SAM" id="MobiDB-lite"/>
    </source>
</evidence>
<dbReference type="InterPro" id="IPR041577">
    <property type="entry name" value="RT_RNaseH_2"/>
</dbReference>
<evidence type="ECO:0000256" key="1">
    <source>
        <dbReference type="ARBA" id="ARBA00022679"/>
    </source>
</evidence>
<dbReference type="InterPro" id="IPR043128">
    <property type="entry name" value="Rev_trsase/Diguanyl_cyclase"/>
</dbReference>
<sequence>MTVTTNREERAQRREAAKQQPSVTTLETDDGGLVTLETDMIRQPTGHTPTAAAGRLSVDGPDIQVLASESDGGPGSGHEMTSGTRGTTGNDDMEASTDNSASAVRIPRRGDRNGLGGYGFGRTPPEAPATAAERTSGTGDGALYRQVVVREKAKALKLTKFKGLDDAMPVTMWLKTVRSEVRRQAATMGVQWSDNQLRPSSRQERSTRKDARRRHKERQDGESTEEEKRSCYAGLRTGDGAMQSRNDERMERTKSKLQIGGGAEKNTKGAAALKTKPVDDDRRPHKRVRWHDVVAGRTIDQVMTGVDTQRVMDVDDSWEHGTPQCVQAALVLEIQKINKEAAETLFAKAKNLALDSAVREDEARRELLQRRTHTRGPIALESEDTTSLATSYPPTKVKLELPRSRARRRQEKRVRKARAKERRDIAAALSRATHPEDAYFESEKQNRRNPTDSKSVSRRVAIMSGNRLSAATTNLRSNHRTRVKWKRYEYHSSSVYSHMSTKTIDGGLRPMRVGQLRAVQAPTVDSLPTATVEVGGHKRQVKIDTGAQYSVAGEAWKSLGEGLDTLPPVDYVEGFTGVVAKVVGVWRFRLRTQYDQVMMVDALVIAGVTGEFLLGEDWMLSNGVKIDFTSCEMKWYTDDTKKIVPFSCAIANSEAKEPHERVELAVAAPEGTVDLFMPAQRVEPHLMLAPTLTTVRNGKVVVPVMNLVGSKAKLPAREILGTWSPTAEDMQILDMTGELSSDKVAHWVNEMIGTKEPLRNEHELDIGDMSDSDRELILTLLRRYPTLLEPRDGCPPMTTLGVEHEIHTGNEAPIKVRPRRHAQEEHRIIDDNVDEMLHDGVVEEGNGSWGFPVVLVKKKDGSVRFCIDYRRLNAITKRDVYSLPRIDDTLDHLHGARRYTSLDMHSGYWQVPVAAKDRDKTGFVTRKGLFRFVRMPFGLANAPGTFQRMMGAGLTWQTCLVYLDDVIVFTKGSVARHVVELAMVLERLSQAGLSLKAKKCTFAAERLEYLGHELDRNGVRPMRSLVQSVENFPEPTDVVAVKRFVHMARYYRRFVPKFASRAAPLTKLLRKGVEWRWGVEQQTAFQELKETLTRRPVLVYPDFTKPFRLVIVASQVGLGATLTQGQGSGEQPIAYASKTNSDTVAKYSITDLEHDNRSQGATGGSGTTGANDVAQGQNANGGQGNAEVEILRGRGRPRLQVPMPALLQVATAGYIVVRGRRRARNRAGRYVREHEVDQRGRPTNRRWLTEKRFEALDDAGKIADDLEAGDGV</sequence>
<dbReference type="Pfam" id="PF17919">
    <property type="entry name" value="RT_RNaseH_2"/>
    <property type="match status" value="1"/>
</dbReference>
<dbReference type="OrthoDB" id="122785at2759"/>
<accession>A0A2P4YJF6</accession>
<reference evidence="9 10" key="1">
    <citation type="journal article" date="2017" name="Genome Biol. Evol.">
        <title>Phytophthora megakarya and P. palmivora, closely related causal agents of cacao black pod rot, underwent increases in genome sizes and gene numbers by different mechanisms.</title>
        <authorList>
            <person name="Ali S.S."/>
            <person name="Shao J."/>
            <person name="Lary D.J."/>
            <person name="Kronmiller B."/>
            <person name="Shen D."/>
            <person name="Strem M.D."/>
            <person name="Amoako-Attah I."/>
            <person name="Akrofi A.Y."/>
            <person name="Begoude B.A."/>
            <person name="Ten Hoopen G.M."/>
            <person name="Coulibaly K."/>
            <person name="Kebe B.I."/>
            <person name="Melnick R.L."/>
            <person name="Guiltinan M.J."/>
            <person name="Tyler B.M."/>
            <person name="Meinhardt L.W."/>
            <person name="Bailey B.A."/>
        </authorList>
    </citation>
    <scope>NUCLEOTIDE SEQUENCE [LARGE SCALE GENOMIC DNA]</scope>
    <source>
        <strain evidence="10">sbr112.9</strain>
    </source>
</reference>
<feature type="compositionally biased region" description="Polar residues" evidence="6">
    <location>
        <begin position="79"/>
        <end position="102"/>
    </location>
</feature>
<feature type="compositionally biased region" description="Basic and acidic residues" evidence="6">
    <location>
        <begin position="217"/>
        <end position="230"/>
    </location>
</feature>
<keyword evidence="4" id="KW-0255">Endonuclease</keyword>
<keyword evidence="5" id="KW-0511">Multifunctional enzyme</keyword>
<keyword evidence="2" id="KW-0548">Nucleotidyltransferase</keyword>
<evidence type="ECO:0000259" key="8">
    <source>
        <dbReference type="Pfam" id="PF17919"/>
    </source>
</evidence>
<protein>
    <recommendedName>
        <fullName evidence="11">Reverse transcriptase domain-containing protein</fullName>
    </recommendedName>
</protein>
<feature type="region of interest" description="Disordered" evidence="6">
    <location>
        <begin position="370"/>
        <end position="456"/>
    </location>
</feature>
<dbReference type="GO" id="GO:0004519">
    <property type="term" value="F:endonuclease activity"/>
    <property type="evidence" value="ECO:0007669"/>
    <property type="project" value="UniProtKB-KW"/>
</dbReference>
<feature type="compositionally biased region" description="Polar residues" evidence="6">
    <location>
        <begin position="190"/>
        <end position="200"/>
    </location>
</feature>
<dbReference type="InterPro" id="IPR000477">
    <property type="entry name" value="RT_dom"/>
</dbReference>
<evidence type="ECO:0000256" key="3">
    <source>
        <dbReference type="ARBA" id="ARBA00022722"/>
    </source>
</evidence>
<dbReference type="Gene3D" id="3.30.70.270">
    <property type="match status" value="2"/>
</dbReference>
<feature type="compositionally biased region" description="Basic and acidic residues" evidence="6">
    <location>
        <begin position="245"/>
        <end position="254"/>
    </location>
</feature>
<feature type="compositionally biased region" description="Basic and acidic residues" evidence="6">
    <location>
        <begin position="433"/>
        <end position="451"/>
    </location>
</feature>
<feature type="compositionally biased region" description="Basic and acidic residues" evidence="6">
    <location>
        <begin position="1"/>
        <end position="17"/>
    </location>
</feature>
<evidence type="ECO:0000256" key="4">
    <source>
        <dbReference type="ARBA" id="ARBA00022759"/>
    </source>
</evidence>
<dbReference type="CDD" id="cd00303">
    <property type="entry name" value="retropepsin_like"/>
    <property type="match status" value="1"/>
</dbReference>
<dbReference type="Proteomes" id="UP000237271">
    <property type="component" value="Unassembled WGS sequence"/>
</dbReference>
<feature type="domain" description="Reverse transcriptase/retrotransposon-derived protein RNase H-like" evidence="8">
    <location>
        <begin position="1077"/>
        <end position="1153"/>
    </location>
</feature>
<dbReference type="Gene3D" id="3.10.20.370">
    <property type="match status" value="1"/>
</dbReference>
<keyword evidence="3" id="KW-0540">Nuclease</keyword>
<dbReference type="SUPFAM" id="SSF56672">
    <property type="entry name" value="DNA/RNA polymerases"/>
    <property type="match status" value="1"/>
</dbReference>
<proteinExistence type="predicted"/>
<organism evidence="9 10">
    <name type="scientific">Phytophthora palmivora</name>
    <dbReference type="NCBI Taxonomy" id="4796"/>
    <lineage>
        <taxon>Eukaryota</taxon>
        <taxon>Sar</taxon>
        <taxon>Stramenopiles</taxon>
        <taxon>Oomycota</taxon>
        <taxon>Peronosporomycetes</taxon>
        <taxon>Peronosporales</taxon>
        <taxon>Peronosporaceae</taxon>
        <taxon>Phytophthora</taxon>
    </lineage>
</organism>
<dbReference type="PANTHER" id="PTHR37984">
    <property type="entry name" value="PROTEIN CBG26694"/>
    <property type="match status" value="1"/>
</dbReference>
<dbReference type="GO" id="GO:0016779">
    <property type="term" value="F:nucleotidyltransferase activity"/>
    <property type="evidence" value="ECO:0007669"/>
    <property type="project" value="UniProtKB-KW"/>
</dbReference>
<keyword evidence="4" id="KW-0378">Hydrolase</keyword>
<feature type="region of interest" description="Disordered" evidence="6">
    <location>
        <begin position="1"/>
        <end position="137"/>
    </location>
</feature>
<feature type="compositionally biased region" description="Low complexity" evidence="6">
    <location>
        <begin position="1168"/>
        <end position="1178"/>
    </location>
</feature>
<evidence type="ECO:0000259" key="7">
    <source>
        <dbReference type="Pfam" id="PF00078"/>
    </source>
</evidence>
<feature type="compositionally biased region" description="Low complexity" evidence="6">
    <location>
        <begin position="122"/>
        <end position="135"/>
    </location>
</feature>
<evidence type="ECO:0000313" key="9">
    <source>
        <dbReference type="EMBL" id="POM77926.1"/>
    </source>
</evidence>
<dbReference type="FunFam" id="3.30.70.270:FF:000023">
    <property type="entry name" value="Pol"/>
    <property type="match status" value="1"/>
</dbReference>